<dbReference type="AlphaFoldDB" id="A0A1B4XEJ7"/>
<protein>
    <submittedName>
        <fullName evidence="2">Uncharacterized protein</fullName>
    </submittedName>
</protein>
<evidence type="ECO:0000313" key="2">
    <source>
        <dbReference type="EMBL" id="BAV33221.1"/>
    </source>
</evidence>
<evidence type="ECO:0000256" key="1">
    <source>
        <dbReference type="SAM" id="Phobius"/>
    </source>
</evidence>
<gene>
    <name evidence="2" type="ORF">SCL_0903</name>
</gene>
<name>A0A1B4XEJ7_9GAMM</name>
<feature type="transmembrane region" description="Helical" evidence="1">
    <location>
        <begin position="59"/>
        <end position="76"/>
    </location>
</feature>
<reference evidence="2 3" key="1">
    <citation type="submission" date="2015-05" db="EMBL/GenBank/DDBJ databases">
        <title>Complete genome sequence of a sulfur-oxidizing gammaproteobacterium strain HA5.</title>
        <authorList>
            <person name="Miura A."/>
            <person name="Kojima H."/>
            <person name="Fukui M."/>
        </authorList>
    </citation>
    <scope>NUCLEOTIDE SEQUENCE [LARGE SCALE GENOMIC DNA]</scope>
    <source>
        <strain evidence="2 3">HA5</strain>
    </source>
</reference>
<dbReference type="SUPFAM" id="SSF48452">
    <property type="entry name" value="TPR-like"/>
    <property type="match status" value="1"/>
</dbReference>
<keyword evidence="1" id="KW-1133">Transmembrane helix</keyword>
<proteinExistence type="predicted"/>
<dbReference type="InParanoid" id="A0A1B4XEJ7"/>
<dbReference type="KEGG" id="slim:SCL_0903"/>
<keyword evidence="1" id="KW-0812">Transmembrane</keyword>
<accession>A0A1B4XEJ7</accession>
<dbReference type="InterPro" id="IPR019734">
    <property type="entry name" value="TPR_rpt"/>
</dbReference>
<organism evidence="2 3">
    <name type="scientific">Sulfuricaulis limicola</name>
    <dbReference type="NCBI Taxonomy" id="1620215"/>
    <lineage>
        <taxon>Bacteria</taxon>
        <taxon>Pseudomonadati</taxon>
        <taxon>Pseudomonadota</taxon>
        <taxon>Gammaproteobacteria</taxon>
        <taxon>Acidiferrobacterales</taxon>
        <taxon>Acidiferrobacteraceae</taxon>
        <taxon>Sulfuricaulis</taxon>
    </lineage>
</organism>
<dbReference type="Proteomes" id="UP000243180">
    <property type="component" value="Chromosome"/>
</dbReference>
<dbReference type="EMBL" id="AP014879">
    <property type="protein sequence ID" value="BAV33221.1"/>
    <property type="molecule type" value="Genomic_DNA"/>
</dbReference>
<evidence type="ECO:0000313" key="3">
    <source>
        <dbReference type="Proteomes" id="UP000243180"/>
    </source>
</evidence>
<keyword evidence="1" id="KW-0472">Membrane</keyword>
<dbReference type="Gene3D" id="1.25.40.10">
    <property type="entry name" value="Tetratricopeptide repeat domain"/>
    <property type="match status" value="1"/>
</dbReference>
<feature type="transmembrane region" description="Helical" evidence="1">
    <location>
        <begin position="18"/>
        <end position="38"/>
    </location>
</feature>
<keyword evidence="3" id="KW-1185">Reference proteome</keyword>
<dbReference type="InterPro" id="IPR011990">
    <property type="entry name" value="TPR-like_helical_dom_sf"/>
</dbReference>
<dbReference type="Pfam" id="PF13181">
    <property type="entry name" value="TPR_8"/>
    <property type="match status" value="1"/>
</dbReference>
<sequence length="285" mass="32321">MFGGLLAIALHTFVDFNFYIPSILLIAGAILARFHHLAARQNPAGYLNFQPAKFVGKRFYVSIILMVMLIPLSYFVRLSAGDLLSEKALEHSTRGELQEANEAFGLAARFTPSDDRIFVARANLFRHGLTQLPASDLRARTAVYKDALRFLDQAEQLNPLRWNISVVRGLIYQNNPELAGNGWRDLAYQEYSHALKLNPKLYKTRVEYAKMLMAEKKTAAAVQVLEGGIPYYYDDNPELPGYYAQLSKIYRDMGRNDEANQYFLKLIELEIRLKSGKSPVGTYGQ</sequence>